<name>A0A4Y2LXA7_ARAVE</name>
<dbReference type="Proteomes" id="UP000499080">
    <property type="component" value="Unassembled WGS sequence"/>
</dbReference>
<proteinExistence type="predicted"/>
<dbReference type="EMBL" id="BGPR01006435">
    <property type="protein sequence ID" value="GBN19004.1"/>
    <property type="molecule type" value="Genomic_DNA"/>
</dbReference>
<accession>A0A4Y2LXA7</accession>
<dbReference type="AlphaFoldDB" id="A0A4Y2LXA7"/>
<gene>
    <name evidence="1" type="ORF">AVEN_263211_1</name>
</gene>
<evidence type="ECO:0000313" key="2">
    <source>
        <dbReference type="Proteomes" id="UP000499080"/>
    </source>
</evidence>
<reference evidence="1 2" key="1">
    <citation type="journal article" date="2019" name="Sci. Rep.">
        <title>Orb-weaving spider Araneus ventricosus genome elucidates the spidroin gene catalogue.</title>
        <authorList>
            <person name="Kono N."/>
            <person name="Nakamura H."/>
            <person name="Ohtoshi R."/>
            <person name="Moran D.A.P."/>
            <person name="Shinohara A."/>
            <person name="Yoshida Y."/>
            <person name="Fujiwara M."/>
            <person name="Mori M."/>
            <person name="Tomita M."/>
            <person name="Arakawa K."/>
        </authorList>
    </citation>
    <scope>NUCLEOTIDE SEQUENCE [LARGE SCALE GENOMIC DNA]</scope>
</reference>
<comment type="caution">
    <text evidence="1">The sequence shown here is derived from an EMBL/GenBank/DDBJ whole genome shotgun (WGS) entry which is preliminary data.</text>
</comment>
<keyword evidence="2" id="KW-1185">Reference proteome</keyword>
<organism evidence="1 2">
    <name type="scientific">Araneus ventricosus</name>
    <name type="common">Orbweaver spider</name>
    <name type="synonym">Epeira ventricosa</name>
    <dbReference type="NCBI Taxonomy" id="182803"/>
    <lineage>
        <taxon>Eukaryota</taxon>
        <taxon>Metazoa</taxon>
        <taxon>Ecdysozoa</taxon>
        <taxon>Arthropoda</taxon>
        <taxon>Chelicerata</taxon>
        <taxon>Arachnida</taxon>
        <taxon>Araneae</taxon>
        <taxon>Araneomorphae</taxon>
        <taxon>Entelegynae</taxon>
        <taxon>Araneoidea</taxon>
        <taxon>Araneidae</taxon>
        <taxon>Araneus</taxon>
    </lineage>
</organism>
<sequence>MASICGRDLQWMKEDSFHPLFPCQSTSNRFAMGLKSGLCGSKFKCENELSCSWNQLPTIAQIITLSQEACRVGTVHGGCSASSASSSNLDATIMVEESNSRLI</sequence>
<protein>
    <submittedName>
        <fullName evidence="1">Uncharacterized protein</fullName>
    </submittedName>
</protein>
<evidence type="ECO:0000313" key="1">
    <source>
        <dbReference type="EMBL" id="GBN19004.1"/>
    </source>
</evidence>